<evidence type="ECO:0000256" key="5">
    <source>
        <dbReference type="ARBA" id="ARBA00022729"/>
    </source>
</evidence>
<dbReference type="GO" id="GO:0016491">
    <property type="term" value="F:oxidoreductase activity"/>
    <property type="evidence" value="ECO:0007669"/>
    <property type="project" value="UniProtKB-KW"/>
</dbReference>
<evidence type="ECO:0000256" key="3">
    <source>
        <dbReference type="ARBA" id="ARBA00022505"/>
    </source>
</evidence>
<keyword evidence="5 9" id="KW-0732">Signal</keyword>
<dbReference type="InterPro" id="IPR009010">
    <property type="entry name" value="Asp_de-COase-like_dom_sf"/>
</dbReference>
<dbReference type="GO" id="GO:0051539">
    <property type="term" value="F:4 iron, 4 sulfur cluster binding"/>
    <property type="evidence" value="ECO:0007669"/>
    <property type="project" value="UniProtKB-KW"/>
</dbReference>
<dbReference type="AlphaFoldDB" id="A0A7V3E6N7"/>
<sequence length="734" mass="82353">MNSISRRRFLKISGATIATAAILTGASKTLVKGAEKINKEKVKGIQKIPTYCDLCFWKCGAIAYLKDGELWKVEGNPLDPLSKGRLCPRGTGGVGAHYDEDRLKAPLIRKSLRGEEKWVEVTWDEAFDFIAEKMNKIKTQYGPESVALFSHGIGGNFIKHLLRAFGSPNETAPSFAQCRGPREVGFELTFGDVVGSPERTDIENSKCLVLIGSHLGENMHNTQVQEFADAVQKGASIIVVDPRFSIAASKAKFYLPIKPGTDIALLLAWMGVIVREKLYDAEYIEKYGYGFDKFAAEVSQYTPEWAYIETGIEPQLIVETAREMARYKPATLIHPGRHVTWYGDDAQRSRAIALLNALLGSWGRKGGFYVPYSYSIPKYPYPPYPEFKKEPLDNPDGKFPFATGEQISTGIREATITGQPYPIKGWFVYGTNLMQALPNREETIKAVQNLDLMVVVDVVPSEIAGWADVVLPESVYLERYDDLNISPFKEGFVGIRQPVIDEPNDQKPNWWIAKKLAEKLGLGQYFPWKDVEEYLDTRLKLAGLSLDELKKTGIIKAPEKPIYFEDGIEPEFATPSSKIEFYSDQLAQAGFDPVPRYTKHEQPPEGYFRLLYGRAPVHTFSKTQSNPLLRDMMSENELWVNADMAAKLGIRNGQRVRLKNQDGVVSDPIKVKATERIRKDCVYMVHGFGQKSRQLRSTYKKGASDAELITKYNTDPLMGGTAMNVNFVTIEAEV</sequence>
<dbReference type="GO" id="GO:0043546">
    <property type="term" value="F:molybdopterin cofactor binding"/>
    <property type="evidence" value="ECO:0007669"/>
    <property type="project" value="InterPro"/>
</dbReference>
<dbReference type="PANTHER" id="PTHR43742:SF9">
    <property type="entry name" value="TETRATHIONATE REDUCTASE SUBUNIT A"/>
    <property type="match status" value="1"/>
</dbReference>
<evidence type="ECO:0000256" key="6">
    <source>
        <dbReference type="ARBA" id="ARBA00023002"/>
    </source>
</evidence>
<dbReference type="SMART" id="SM00926">
    <property type="entry name" value="Molybdop_Fe4S4"/>
    <property type="match status" value="1"/>
</dbReference>
<dbReference type="InterPro" id="IPR050612">
    <property type="entry name" value="Prok_Mopterin_Oxidored"/>
</dbReference>
<feature type="signal peptide" evidence="9">
    <location>
        <begin position="1"/>
        <end position="20"/>
    </location>
</feature>
<dbReference type="Gene3D" id="2.20.25.90">
    <property type="entry name" value="ADC-like domains"/>
    <property type="match status" value="1"/>
</dbReference>
<evidence type="ECO:0000256" key="4">
    <source>
        <dbReference type="ARBA" id="ARBA00022723"/>
    </source>
</evidence>
<evidence type="ECO:0000256" key="9">
    <source>
        <dbReference type="SAM" id="SignalP"/>
    </source>
</evidence>
<dbReference type="Pfam" id="PF04879">
    <property type="entry name" value="Molybdop_Fe4S4"/>
    <property type="match status" value="1"/>
</dbReference>
<dbReference type="Gene3D" id="3.40.228.10">
    <property type="entry name" value="Dimethylsulfoxide Reductase, domain 2"/>
    <property type="match status" value="1"/>
</dbReference>
<dbReference type="InterPro" id="IPR006311">
    <property type="entry name" value="TAT_signal"/>
</dbReference>
<proteinExistence type="inferred from homology"/>
<keyword evidence="2" id="KW-0004">4Fe-4S</keyword>
<dbReference type="EMBL" id="DSUJ01000008">
    <property type="protein sequence ID" value="HFI91205.1"/>
    <property type="molecule type" value="Genomic_DNA"/>
</dbReference>
<dbReference type="Gene3D" id="3.40.50.740">
    <property type="match status" value="1"/>
</dbReference>
<keyword evidence="8" id="KW-0411">Iron-sulfur</keyword>
<dbReference type="PANTHER" id="PTHR43742">
    <property type="entry name" value="TRIMETHYLAMINE-N-OXIDE REDUCTASE"/>
    <property type="match status" value="1"/>
</dbReference>
<evidence type="ECO:0000256" key="2">
    <source>
        <dbReference type="ARBA" id="ARBA00022485"/>
    </source>
</evidence>
<evidence type="ECO:0000259" key="10">
    <source>
        <dbReference type="PROSITE" id="PS51669"/>
    </source>
</evidence>
<dbReference type="InterPro" id="IPR006656">
    <property type="entry name" value="Mopterin_OxRdtase"/>
</dbReference>
<organism evidence="11">
    <name type="scientific">Ignavibacterium album</name>
    <dbReference type="NCBI Taxonomy" id="591197"/>
    <lineage>
        <taxon>Bacteria</taxon>
        <taxon>Pseudomonadati</taxon>
        <taxon>Ignavibacteriota</taxon>
        <taxon>Ignavibacteria</taxon>
        <taxon>Ignavibacteriales</taxon>
        <taxon>Ignavibacteriaceae</taxon>
        <taxon>Ignavibacterium</taxon>
    </lineage>
</organism>
<dbReference type="InterPro" id="IPR006963">
    <property type="entry name" value="Mopterin_OxRdtase_4Fe-4S_dom"/>
</dbReference>
<dbReference type="GO" id="GO:0046872">
    <property type="term" value="F:metal ion binding"/>
    <property type="evidence" value="ECO:0007669"/>
    <property type="project" value="UniProtKB-KW"/>
</dbReference>
<keyword evidence="4" id="KW-0479">Metal-binding</keyword>
<reference evidence="11" key="1">
    <citation type="journal article" date="2020" name="mSystems">
        <title>Genome- and Community-Level Interaction Insights into Carbon Utilization and Element Cycling Functions of Hydrothermarchaeota in Hydrothermal Sediment.</title>
        <authorList>
            <person name="Zhou Z."/>
            <person name="Liu Y."/>
            <person name="Xu W."/>
            <person name="Pan J."/>
            <person name="Luo Z.H."/>
            <person name="Li M."/>
        </authorList>
    </citation>
    <scope>NUCLEOTIDE SEQUENCE [LARGE SCALE GENOMIC DNA]</scope>
    <source>
        <strain evidence="11">SpSt-479</strain>
    </source>
</reference>
<dbReference type="Gene3D" id="3.30.2070.10">
    <property type="entry name" value="Formate dehydrogenase/DMSO reductase"/>
    <property type="match status" value="1"/>
</dbReference>
<dbReference type="PROSITE" id="PS51318">
    <property type="entry name" value="TAT"/>
    <property type="match status" value="1"/>
</dbReference>
<feature type="domain" description="4Fe-4S Mo/W bis-MGD-type" evidence="10">
    <location>
        <begin position="45"/>
        <end position="101"/>
    </location>
</feature>
<dbReference type="InterPro" id="IPR006657">
    <property type="entry name" value="MoPterin_dinucl-bd_dom"/>
</dbReference>
<dbReference type="SUPFAM" id="SSF50692">
    <property type="entry name" value="ADC-like"/>
    <property type="match status" value="1"/>
</dbReference>
<keyword evidence="7" id="KW-0408">Iron</keyword>
<dbReference type="SUPFAM" id="SSF53706">
    <property type="entry name" value="Formate dehydrogenase/DMSO reductase, domains 1-3"/>
    <property type="match status" value="1"/>
</dbReference>
<comment type="caution">
    <text evidence="11">The sequence shown here is derived from an EMBL/GenBank/DDBJ whole genome shotgun (WGS) entry which is preliminary data.</text>
</comment>
<gene>
    <name evidence="11" type="ORF">ENS31_06680</name>
</gene>
<dbReference type="Pfam" id="PF00384">
    <property type="entry name" value="Molybdopterin"/>
    <property type="match status" value="1"/>
</dbReference>
<comment type="similarity">
    <text evidence="1">Belongs to the prokaryotic molybdopterin-containing oxidoreductase family.</text>
</comment>
<evidence type="ECO:0000313" key="11">
    <source>
        <dbReference type="EMBL" id="HFI91205.1"/>
    </source>
</evidence>
<dbReference type="CDD" id="cd02778">
    <property type="entry name" value="MopB_CT_Thiosulfate-R-like"/>
    <property type="match status" value="1"/>
</dbReference>
<evidence type="ECO:0000256" key="8">
    <source>
        <dbReference type="ARBA" id="ARBA00023014"/>
    </source>
</evidence>
<protein>
    <submittedName>
        <fullName evidence="11">Nitrate reductase</fullName>
    </submittedName>
</protein>
<evidence type="ECO:0000256" key="7">
    <source>
        <dbReference type="ARBA" id="ARBA00023004"/>
    </source>
</evidence>
<feature type="chain" id="PRO_5030818583" evidence="9">
    <location>
        <begin position="21"/>
        <end position="734"/>
    </location>
</feature>
<keyword evidence="6" id="KW-0560">Oxidoreductase</keyword>
<keyword evidence="3" id="KW-0500">Molybdenum</keyword>
<name>A0A7V3E6N7_9BACT</name>
<accession>A0A7V3E6N7</accession>
<dbReference type="Pfam" id="PF01568">
    <property type="entry name" value="Molydop_binding"/>
    <property type="match status" value="1"/>
</dbReference>
<dbReference type="Gene3D" id="2.40.40.20">
    <property type="match status" value="1"/>
</dbReference>
<evidence type="ECO:0000256" key="1">
    <source>
        <dbReference type="ARBA" id="ARBA00010312"/>
    </source>
</evidence>
<dbReference type="PROSITE" id="PS51669">
    <property type="entry name" value="4FE4S_MOW_BIS_MGD"/>
    <property type="match status" value="1"/>
</dbReference>